<dbReference type="RefSeq" id="WP_101808683.1">
    <property type="nucleotide sequence ID" value="NZ_NFEZ01000004.1"/>
</dbReference>
<comment type="subcellular location">
    <subcellularLocation>
        <location evidence="1">Membrane</location>
        <topology evidence="1">Multi-pass membrane protein</topology>
    </subcellularLocation>
</comment>
<gene>
    <name evidence="7" type="ORF">B8V81_3155</name>
</gene>
<sequence>MTMRDPYSERQTTFVTPEQVRLQLRTAGLGSRAIAHLIDALLLLAASALVVFGTAGSIYLLSSSWFPNDGYDYLFAGMFLLLIVMNVGYFIVMEAYRGGQTFGKKAMGLRVLQASGQSATILPVVIRNLFRLLDFLPMGYFAGSTAIFFSRADKRFGDMVAGTIVVAEATAEQRKRRARIDKRIARLQAKGLLLPELASELGAAERALLDERDWQLLSGWAERLDPKPPVGAQGLEQRIWLHFTEKLGHSRAAYPDSRPYLAALYLAVREDWEL</sequence>
<evidence type="ECO:0000256" key="3">
    <source>
        <dbReference type="ARBA" id="ARBA00022989"/>
    </source>
</evidence>
<keyword evidence="3 5" id="KW-1133">Transmembrane helix</keyword>
<keyword evidence="4 5" id="KW-0472">Membrane</keyword>
<dbReference type="InterPro" id="IPR010432">
    <property type="entry name" value="RDD"/>
</dbReference>
<protein>
    <submittedName>
        <fullName evidence="7">INTEGRAL MEMBRANE PROTEIN (Rhomboid family)</fullName>
    </submittedName>
</protein>
<name>A0A2N5N317_9BACL</name>
<accession>A0A2N5N317</accession>
<dbReference type="GO" id="GO:0016020">
    <property type="term" value="C:membrane"/>
    <property type="evidence" value="ECO:0007669"/>
    <property type="project" value="UniProtKB-SubCell"/>
</dbReference>
<keyword evidence="2 5" id="KW-0812">Transmembrane</keyword>
<dbReference type="AlphaFoldDB" id="A0A2N5N317"/>
<organism evidence="7 8">
    <name type="scientific">Paenibacillus pasadenensis</name>
    <dbReference type="NCBI Taxonomy" id="217090"/>
    <lineage>
        <taxon>Bacteria</taxon>
        <taxon>Bacillati</taxon>
        <taxon>Bacillota</taxon>
        <taxon>Bacilli</taxon>
        <taxon>Bacillales</taxon>
        <taxon>Paenibacillaceae</taxon>
        <taxon>Paenibacillus</taxon>
    </lineage>
</organism>
<reference evidence="7 8" key="1">
    <citation type="submission" date="2017-05" db="EMBL/GenBank/DDBJ databases">
        <title>Functional genome analysis of Paenibacillus pasadenensis strain R16: insights on endophytic life style and antifungal activity.</title>
        <authorList>
            <person name="Passera A."/>
            <person name="Marcolungo L."/>
            <person name="Casati P."/>
            <person name="Brasca M."/>
            <person name="Quaglino F."/>
            <person name="Delledonne M."/>
        </authorList>
    </citation>
    <scope>NUCLEOTIDE SEQUENCE [LARGE SCALE GENOMIC DNA]</scope>
    <source>
        <strain evidence="7 8">R16</strain>
    </source>
</reference>
<evidence type="ECO:0000256" key="2">
    <source>
        <dbReference type="ARBA" id="ARBA00022692"/>
    </source>
</evidence>
<evidence type="ECO:0000259" key="6">
    <source>
        <dbReference type="Pfam" id="PF06271"/>
    </source>
</evidence>
<evidence type="ECO:0000256" key="4">
    <source>
        <dbReference type="ARBA" id="ARBA00023136"/>
    </source>
</evidence>
<dbReference type="PANTHER" id="PTHR38480:SF1">
    <property type="entry name" value="SLR0254 PROTEIN"/>
    <property type="match status" value="1"/>
</dbReference>
<feature type="transmembrane region" description="Helical" evidence="5">
    <location>
        <begin position="73"/>
        <end position="96"/>
    </location>
</feature>
<evidence type="ECO:0000256" key="5">
    <source>
        <dbReference type="SAM" id="Phobius"/>
    </source>
</evidence>
<proteinExistence type="predicted"/>
<evidence type="ECO:0000313" key="8">
    <source>
        <dbReference type="Proteomes" id="UP000234789"/>
    </source>
</evidence>
<feature type="transmembrane region" description="Helical" evidence="5">
    <location>
        <begin position="40"/>
        <end position="61"/>
    </location>
</feature>
<evidence type="ECO:0000313" key="7">
    <source>
        <dbReference type="EMBL" id="PLT44724.1"/>
    </source>
</evidence>
<dbReference type="Proteomes" id="UP000234789">
    <property type="component" value="Unassembled WGS sequence"/>
</dbReference>
<feature type="domain" description="RDD" evidence="6">
    <location>
        <begin position="26"/>
        <end position="162"/>
    </location>
</feature>
<dbReference type="PANTHER" id="PTHR38480">
    <property type="entry name" value="SLR0254 PROTEIN"/>
    <property type="match status" value="1"/>
</dbReference>
<dbReference type="EMBL" id="NFEZ01000004">
    <property type="protein sequence ID" value="PLT44724.1"/>
    <property type="molecule type" value="Genomic_DNA"/>
</dbReference>
<comment type="caution">
    <text evidence="7">The sequence shown here is derived from an EMBL/GenBank/DDBJ whole genome shotgun (WGS) entry which is preliminary data.</text>
</comment>
<dbReference type="Pfam" id="PF06271">
    <property type="entry name" value="RDD"/>
    <property type="match status" value="1"/>
</dbReference>
<keyword evidence="8" id="KW-1185">Reference proteome</keyword>
<evidence type="ECO:0000256" key="1">
    <source>
        <dbReference type="ARBA" id="ARBA00004141"/>
    </source>
</evidence>